<keyword evidence="4" id="KW-1185">Reference proteome</keyword>
<evidence type="ECO:0000256" key="1">
    <source>
        <dbReference type="SAM" id="MobiDB-lite"/>
    </source>
</evidence>
<dbReference type="GO" id="GO:0016491">
    <property type="term" value="F:oxidoreductase activity"/>
    <property type="evidence" value="ECO:0007669"/>
    <property type="project" value="InterPro"/>
</dbReference>
<comment type="caution">
    <text evidence="3">The sequence shown here is derived from an EMBL/GenBank/DDBJ whole genome shotgun (WGS) entry which is preliminary data.</text>
</comment>
<dbReference type="Proteomes" id="UP000253918">
    <property type="component" value="Unassembled WGS sequence"/>
</dbReference>
<dbReference type="SUPFAM" id="SSF63380">
    <property type="entry name" value="Riboflavin synthase domain-like"/>
    <property type="match status" value="1"/>
</dbReference>
<name>A0A369VSX4_9SPHN</name>
<protein>
    <recommendedName>
        <fullName evidence="2">FAD-binding FR-type domain-containing protein</fullName>
    </recommendedName>
</protein>
<dbReference type="PANTHER" id="PTHR47354:SF2">
    <property type="entry name" value="BLR2392 PROTEIN"/>
    <property type="match status" value="1"/>
</dbReference>
<organism evidence="3 4">
    <name type="scientific">Sphingomonas aracearum</name>
    <dbReference type="NCBI Taxonomy" id="2283317"/>
    <lineage>
        <taxon>Bacteria</taxon>
        <taxon>Pseudomonadati</taxon>
        <taxon>Pseudomonadota</taxon>
        <taxon>Alphaproteobacteria</taxon>
        <taxon>Sphingomonadales</taxon>
        <taxon>Sphingomonadaceae</taxon>
        <taxon>Sphingomonas</taxon>
    </lineage>
</organism>
<evidence type="ECO:0000259" key="2">
    <source>
        <dbReference type="PROSITE" id="PS51384"/>
    </source>
</evidence>
<dbReference type="AlphaFoldDB" id="A0A369VSX4"/>
<sequence>MSGASLTAAAPASDQPRGSAGVTALRDLSPTIREITLRADRAFACPPGSHIRVAVNGAGREDYRSYSVVEQAGDLLRIAVKRQPLSRGGSAFMWRLQPGDTVRMTPPRCDFPLTLGAPHYLLLAGGVGITPPNNAPSAARR</sequence>
<dbReference type="PROSITE" id="PS51384">
    <property type="entry name" value="FAD_FR"/>
    <property type="match status" value="1"/>
</dbReference>
<reference evidence="3 4" key="1">
    <citation type="submission" date="2018-07" db="EMBL/GenBank/DDBJ databases">
        <title>a novel species of Sphingomonas isolated from the rhizosphere soil of Araceae plant.</title>
        <authorList>
            <person name="Zhiyong W."/>
            <person name="Qinglan Z."/>
            <person name="Zhiwei F."/>
            <person name="Ding X."/>
            <person name="Gejiao W."/>
            <person name="Shixue Z."/>
        </authorList>
    </citation>
    <scope>NUCLEOTIDE SEQUENCE [LARGE SCALE GENOMIC DNA]</scope>
    <source>
        <strain evidence="3 4">WZY 27</strain>
    </source>
</reference>
<feature type="region of interest" description="Disordered" evidence="1">
    <location>
        <begin position="1"/>
        <end position="25"/>
    </location>
</feature>
<dbReference type="OrthoDB" id="9786134at2"/>
<evidence type="ECO:0000313" key="3">
    <source>
        <dbReference type="EMBL" id="RDE04959.1"/>
    </source>
</evidence>
<dbReference type="InterPro" id="IPR017938">
    <property type="entry name" value="Riboflavin_synthase-like_b-brl"/>
</dbReference>
<dbReference type="InterPro" id="IPR050415">
    <property type="entry name" value="MRET"/>
</dbReference>
<evidence type="ECO:0000313" key="4">
    <source>
        <dbReference type="Proteomes" id="UP000253918"/>
    </source>
</evidence>
<accession>A0A369VSX4</accession>
<gene>
    <name evidence="3" type="ORF">DVW87_15470</name>
</gene>
<dbReference type="InterPro" id="IPR017927">
    <property type="entry name" value="FAD-bd_FR_type"/>
</dbReference>
<dbReference type="EMBL" id="QQNB01000003">
    <property type="protein sequence ID" value="RDE04959.1"/>
    <property type="molecule type" value="Genomic_DNA"/>
</dbReference>
<proteinExistence type="predicted"/>
<feature type="domain" description="FAD-binding FR-type" evidence="2">
    <location>
        <begin position="15"/>
        <end position="114"/>
    </location>
</feature>
<dbReference type="PANTHER" id="PTHR47354">
    <property type="entry name" value="NADH OXIDOREDUCTASE HCR"/>
    <property type="match status" value="1"/>
</dbReference>
<dbReference type="Gene3D" id="2.40.30.10">
    <property type="entry name" value="Translation factors"/>
    <property type="match status" value="1"/>
</dbReference>
<dbReference type="RefSeq" id="WP_114688695.1">
    <property type="nucleotide sequence ID" value="NZ_QQNB01000003.1"/>
</dbReference>